<dbReference type="Proteomes" id="UP000199701">
    <property type="component" value="Unassembled WGS sequence"/>
</dbReference>
<feature type="compositionally biased region" description="Polar residues" evidence="2">
    <location>
        <begin position="119"/>
        <end position="132"/>
    </location>
</feature>
<feature type="region of interest" description="Disordered" evidence="2">
    <location>
        <begin position="112"/>
        <end position="132"/>
    </location>
</feature>
<dbReference type="STRING" id="99656.SAMN05421659_10419"/>
<reference evidence="3 4" key="1">
    <citation type="submission" date="2016-10" db="EMBL/GenBank/DDBJ databases">
        <authorList>
            <person name="de Groot N.N."/>
        </authorList>
    </citation>
    <scope>NUCLEOTIDE SEQUENCE [LARGE SCALE GENOMIC DNA]</scope>
    <source>
        <strain evidence="3 4">DSM 9179</strain>
    </source>
</reference>
<accession>A0A1I0NZ14</accession>
<dbReference type="RefSeq" id="WP_092451731.1">
    <property type="nucleotide sequence ID" value="NZ_FOJI01000004.1"/>
</dbReference>
<dbReference type="EMBL" id="FOJI01000004">
    <property type="protein sequence ID" value="SEW07065.1"/>
    <property type="molecule type" value="Genomic_DNA"/>
</dbReference>
<evidence type="ECO:0000256" key="2">
    <source>
        <dbReference type="SAM" id="MobiDB-lite"/>
    </source>
</evidence>
<evidence type="ECO:0000313" key="4">
    <source>
        <dbReference type="Proteomes" id="UP000199701"/>
    </source>
</evidence>
<evidence type="ECO:0000256" key="1">
    <source>
        <dbReference type="SAM" id="Coils"/>
    </source>
</evidence>
<proteinExistence type="predicted"/>
<gene>
    <name evidence="3" type="ORF">SAMN05421659_10419</name>
</gene>
<feature type="coiled-coil region" evidence="1">
    <location>
        <begin position="1087"/>
        <end position="1128"/>
    </location>
</feature>
<feature type="coiled-coil region" evidence="1">
    <location>
        <begin position="449"/>
        <end position="593"/>
    </location>
</feature>
<dbReference type="OrthoDB" id="9815057at2"/>
<sequence>MPQINRIRVNNVKYNFGTQYYDDFVMRFSGKNTIYDLANGGGKSLLMLLILQNLIPNCTLDEKQPIEKLFRGNGGNNTIHSLVEWKLDPCYMKDNFKYMTTGFCARKGRSGGGDDTDFQGVSQANASEDASGTSRDTASVEYFNYVIFYREFGDNDIRNLPLSNGNERITYAGLKNFLRDLEKKDFGISVKIFERKGDYQKFISDYGLYESEWEIICGINKTEGHVRTYFETNYKTSRKVVEDLLIEEIIQKSFNNKLGVSNDEGEMAKTLLDIKDKLVELSKKHSEMNGYDNQVLAMQEFAKQIVTFEDIYSKKEVLQKQLFDMLISCKIDLRLKNDEYDKTVSQHEYMKEELSEEQKLISTAQVIAEQYSLNIISSQREETIQSKDNLTDLNKEMRMQLLNKESANDYKDYLEYTKLHDEILETINNRLRDHGDIINELKVVALVKYEKDKIEFEALESRKSEADKELQEAEQDLEKIDLLERNSDRNAAVLESKAEVIEKEIKKDEAALKILMEGGLLLVSENATEVIGETADKLSNMQRKLQQDQENQDDAINKLESCRNKINKNNVTMDVLNEELRELEHSRVKQESVNKRCESLFKVYNETDIKVLLNIITNTYKNDSKEADELDDKLKSLKEYEENLVEGKYICNGKQYLKVKDYLFRHYGEDVIDGQSWFKVLNPGQKRDVLKRTPFVRYGFIIKNNFEKIKADTMLQNFNQSSYVVPIMSEAILFDMKLEVNSDMVRFATKDLEFLNDESKVEIELKNAREEIENLEHKLTKLKDRVALIWEDYEFILCYAQNARHSNDNQGLRLEKVLAKLKNLNEEKNLLLDVKQKLEARCAEIKKTVKISVDTIRELENNILVLNKIKELNDKIQGKYIEFKEDKKNAKESVVQFESAKSQLDQARVNVQAKKMSADTLLEEKTKKDIDWKNIYLPYYSEAADISTASQYSGLTADQLESKFLGLRTVVEKETADISDKDALMNTYKASIEKCKNNITYRDLDFDHVAKMFENKEIYACTASELKEVKNKLKQYDLDILKFDKELEAQSALMNRIEGSIEHAKLLITEKYGEVELFACDNPTVFIEQHKTLSKRLRENIKEMEIKIKTAENKIKEALLIEKDLERIVKNASLIVPENIDIFGNTNDLLPEVNDISVQDYERVQKEFESILKLEYKKKEEFQKQKSILVDKLNKLNAFELASEVTGSVKVPETVEKARELKENISETNTFIMLEKDRISKGIEDMERIKDNFENRCVQTCVNIKTELDRLPSLSTITLEDEVISIIGLQIPYVKDEFYKDRMSSYINETVTGAESFKNADERLKYIRNRLTWKKLFSVIVTDMNTIRINLYKRERIKDQSRYLKYEEAVGSTGQSQGIYIQFLIAIINYISSINATSHENSILGKVIFIDNPFGAAKDIYIWEPIFKLLKTNHVQLIVPARGATPAITGRFDVNYILGQKLVDGKQQTVVVDYQSQIKGEEIEYTTMDFEQTTLFDML</sequence>
<name>A0A1I0NZ14_9FIRM</name>
<feature type="coiled-coil region" evidence="1">
    <location>
        <begin position="758"/>
        <end position="841"/>
    </location>
</feature>
<evidence type="ECO:0000313" key="3">
    <source>
        <dbReference type="EMBL" id="SEW07065.1"/>
    </source>
</evidence>
<keyword evidence="1" id="KW-0175">Coiled coil</keyword>
<organism evidence="3 4">
    <name type="scientific">[Clostridium] fimetarium</name>
    <dbReference type="NCBI Taxonomy" id="99656"/>
    <lineage>
        <taxon>Bacteria</taxon>
        <taxon>Bacillati</taxon>
        <taxon>Bacillota</taxon>
        <taxon>Clostridia</taxon>
        <taxon>Lachnospirales</taxon>
        <taxon>Lachnospiraceae</taxon>
    </lineage>
</organism>
<protein>
    <submittedName>
        <fullName evidence="3">Chromosome segregation ATPase</fullName>
    </submittedName>
</protein>
<keyword evidence="4" id="KW-1185">Reference proteome</keyword>